<accession>A0A1H2B6G8</accession>
<dbReference type="GO" id="GO:0019684">
    <property type="term" value="P:photosynthesis, light reaction"/>
    <property type="evidence" value="ECO:0007669"/>
    <property type="project" value="InterPro"/>
</dbReference>
<sequence length="229" mass="24414">MTRTTQFTIGATAHCNDGVGGTVTRVVIDPVARTVTHLVIEPRHEHTAGRLVPLRLVQKTGRELLLGCTVTQFERLDRAEESHYVADDDGYSSHGTGKAPAWPYFSGLGGTGLRAGGSDIATGLAAGAYRDSKVVTTDSVPSGDVVVYRGDPVHATDGEIGHIRGIVIDAASHQVTHVILHEGHLFHRKDVAIPIGAVTHIGDTIQLAITRQQVEDLPPVESDQCDQTP</sequence>
<keyword evidence="3" id="KW-1185">Reference proteome</keyword>
<dbReference type="STRING" id="113562.SAMN04489716_4361"/>
<dbReference type="SUPFAM" id="SSF50346">
    <property type="entry name" value="PRC-barrel domain"/>
    <property type="match status" value="1"/>
</dbReference>
<dbReference type="EMBL" id="LT629758">
    <property type="protein sequence ID" value="SDT53539.1"/>
    <property type="molecule type" value="Genomic_DNA"/>
</dbReference>
<dbReference type="Pfam" id="PF05239">
    <property type="entry name" value="PRC"/>
    <property type="match status" value="1"/>
</dbReference>
<dbReference type="GO" id="GO:0030077">
    <property type="term" value="C:plasma membrane light-harvesting complex"/>
    <property type="evidence" value="ECO:0007669"/>
    <property type="project" value="InterPro"/>
</dbReference>
<evidence type="ECO:0000259" key="1">
    <source>
        <dbReference type="Pfam" id="PF05239"/>
    </source>
</evidence>
<evidence type="ECO:0000313" key="3">
    <source>
        <dbReference type="Proteomes" id="UP000198688"/>
    </source>
</evidence>
<dbReference type="InterPro" id="IPR014747">
    <property type="entry name" value="Bac_photo_RC_H_C"/>
</dbReference>
<evidence type="ECO:0000313" key="2">
    <source>
        <dbReference type="EMBL" id="SDT53539.1"/>
    </source>
</evidence>
<dbReference type="AlphaFoldDB" id="A0A1H2B6G8"/>
<gene>
    <name evidence="2" type="ORF">SAMN04489716_4361</name>
</gene>
<reference evidence="2 3" key="1">
    <citation type="submission" date="2016-10" db="EMBL/GenBank/DDBJ databases">
        <authorList>
            <person name="de Groot N.N."/>
        </authorList>
    </citation>
    <scope>NUCLEOTIDE SEQUENCE [LARGE SCALE GENOMIC DNA]</scope>
    <source>
        <strain evidence="2 3">DSM 43941</strain>
    </source>
</reference>
<dbReference type="Gene3D" id="3.90.50.10">
    <property type="entry name" value="Photosynthetic Reaction Center, subunit H, domain 2"/>
    <property type="match status" value="1"/>
</dbReference>
<dbReference type="InterPro" id="IPR011033">
    <property type="entry name" value="PRC_barrel-like_sf"/>
</dbReference>
<protein>
    <submittedName>
        <fullName evidence="2">PRC-barrel domain-containing protein</fullName>
    </submittedName>
</protein>
<name>A0A1H2B6G8_9ACTN</name>
<organism evidence="2 3">
    <name type="scientific">Actinoplanes derwentensis</name>
    <dbReference type="NCBI Taxonomy" id="113562"/>
    <lineage>
        <taxon>Bacteria</taxon>
        <taxon>Bacillati</taxon>
        <taxon>Actinomycetota</taxon>
        <taxon>Actinomycetes</taxon>
        <taxon>Micromonosporales</taxon>
        <taxon>Micromonosporaceae</taxon>
        <taxon>Actinoplanes</taxon>
    </lineage>
</organism>
<proteinExistence type="predicted"/>
<dbReference type="InterPro" id="IPR027275">
    <property type="entry name" value="PRC-brl_dom"/>
</dbReference>
<dbReference type="Proteomes" id="UP000198688">
    <property type="component" value="Chromosome I"/>
</dbReference>
<feature type="domain" description="PRC-barrel" evidence="1">
    <location>
        <begin position="149"/>
        <end position="211"/>
    </location>
</feature>